<protein>
    <recommendedName>
        <fullName evidence="4">Secreted protein</fullName>
    </recommendedName>
</protein>
<organism evidence="2 3">
    <name type="scientific">Streptosporangium fragile</name>
    <dbReference type="NCBI Taxonomy" id="46186"/>
    <lineage>
        <taxon>Bacteria</taxon>
        <taxon>Bacillati</taxon>
        <taxon>Actinomycetota</taxon>
        <taxon>Actinomycetes</taxon>
        <taxon>Streptosporangiales</taxon>
        <taxon>Streptosporangiaceae</taxon>
        <taxon>Streptosporangium</taxon>
    </lineage>
</organism>
<proteinExistence type="predicted"/>
<reference evidence="2 3" key="1">
    <citation type="journal article" date="2019" name="Int. J. Syst. Evol. Microbiol.">
        <title>The Global Catalogue of Microorganisms (GCM) 10K type strain sequencing project: providing services to taxonomists for standard genome sequencing and annotation.</title>
        <authorList>
            <consortium name="The Broad Institute Genomics Platform"/>
            <consortium name="The Broad Institute Genome Sequencing Center for Infectious Disease"/>
            <person name="Wu L."/>
            <person name="Ma J."/>
        </authorList>
    </citation>
    <scope>NUCLEOTIDE SEQUENCE [LARGE SCALE GENOMIC DNA]</scope>
    <source>
        <strain evidence="2 3">JCM 6242</strain>
    </source>
</reference>
<evidence type="ECO:0008006" key="4">
    <source>
        <dbReference type="Google" id="ProtNLM"/>
    </source>
</evidence>
<dbReference type="RefSeq" id="WP_344973029.1">
    <property type="nucleotide sequence ID" value="NZ_BAAAVI010000025.1"/>
</dbReference>
<evidence type="ECO:0000313" key="2">
    <source>
        <dbReference type="EMBL" id="GAA2876469.1"/>
    </source>
</evidence>
<evidence type="ECO:0000313" key="3">
    <source>
        <dbReference type="Proteomes" id="UP001500831"/>
    </source>
</evidence>
<feature type="region of interest" description="Disordered" evidence="1">
    <location>
        <begin position="66"/>
        <end position="90"/>
    </location>
</feature>
<feature type="compositionally biased region" description="Low complexity" evidence="1">
    <location>
        <begin position="66"/>
        <end position="78"/>
    </location>
</feature>
<evidence type="ECO:0000256" key="1">
    <source>
        <dbReference type="SAM" id="MobiDB-lite"/>
    </source>
</evidence>
<gene>
    <name evidence="2" type="ORF">GCM10010517_37650</name>
</gene>
<sequence>MSPRSSVAPVVASGTASVVKLLVATLAFTGAYLGVESTRGDSTQAGRGPAAQAPVRTVILSSESMPATTEEAAAAATAPEPPARRAPAKGVVTVSKLTASGSCTRPYRIRSVVGGDDPKAAVSYDWRLERWSPASRDWRIYLTASSGFTGGRQTVEWQPRVVNNPGWYRAVLSVSGKRTPLRSEKFLVSC</sequence>
<dbReference type="EMBL" id="BAAAVI010000025">
    <property type="protein sequence ID" value="GAA2876469.1"/>
    <property type="molecule type" value="Genomic_DNA"/>
</dbReference>
<comment type="caution">
    <text evidence="2">The sequence shown here is derived from an EMBL/GenBank/DDBJ whole genome shotgun (WGS) entry which is preliminary data.</text>
</comment>
<accession>A0ABN3VZL7</accession>
<name>A0ABN3VZL7_9ACTN</name>
<keyword evidence="3" id="KW-1185">Reference proteome</keyword>
<dbReference type="Proteomes" id="UP001500831">
    <property type="component" value="Unassembled WGS sequence"/>
</dbReference>